<gene>
    <name evidence="1" type="ORF">SAMN04488242_0808</name>
</gene>
<dbReference type="RefSeq" id="WP_093249080.1">
    <property type="nucleotide sequence ID" value="NZ_FNGP01000001.1"/>
</dbReference>
<dbReference type="GO" id="GO:0008168">
    <property type="term" value="F:methyltransferase activity"/>
    <property type="evidence" value="ECO:0007669"/>
    <property type="project" value="UniProtKB-KW"/>
</dbReference>
<dbReference type="SUPFAM" id="SSF53335">
    <property type="entry name" value="S-adenosyl-L-methionine-dependent methyltransferases"/>
    <property type="match status" value="1"/>
</dbReference>
<evidence type="ECO:0000313" key="1">
    <source>
        <dbReference type="EMBL" id="SDL21973.1"/>
    </source>
</evidence>
<dbReference type="EMBL" id="FNGP01000001">
    <property type="protein sequence ID" value="SDL21973.1"/>
    <property type="molecule type" value="Genomic_DNA"/>
</dbReference>
<sequence length="236" mass="26223">MHNVRTAFDRGAGRYDLLTSLNPGYHRHLRSAARELRRRIGTPGRHRLMDLACGSGSSTRALLAAGPASILGLDASEGMLAEARRKRWPDGVRFAHAVCGNLDVDSLGPDSRDGIFAAYLFRNVPESTRDAAVRETFDLLRPGGWLVAQEYSVAGDPGAARRWDVISRSIIIPLAVMVDGNPDLYHYLWRSVHEFDSTARFMRRLSDAGFIDVATRTVPGWQRGILHTFVARKPEE</sequence>
<evidence type="ECO:0000313" key="2">
    <source>
        <dbReference type="Proteomes" id="UP000199475"/>
    </source>
</evidence>
<dbReference type="CDD" id="cd02440">
    <property type="entry name" value="AdoMet_MTases"/>
    <property type="match status" value="1"/>
</dbReference>
<dbReference type="InterPro" id="IPR029063">
    <property type="entry name" value="SAM-dependent_MTases_sf"/>
</dbReference>
<name>A0A1G9IAW4_9ACTN</name>
<dbReference type="GO" id="GO:0032259">
    <property type="term" value="P:methylation"/>
    <property type="evidence" value="ECO:0007669"/>
    <property type="project" value="UniProtKB-KW"/>
</dbReference>
<reference evidence="1 2" key="1">
    <citation type="submission" date="2016-10" db="EMBL/GenBank/DDBJ databases">
        <authorList>
            <person name="de Groot N.N."/>
        </authorList>
    </citation>
    <scope>NUCLEOTIDE SEQUENCE [LARGE SCALE GENOMIC DNA]</scope>
    <source>
        <strain evidence="1 2">CGMCC 1.9159</strain>
    </source>
</reference>
<keyword evidence="2" id="KW-1185">Reference proteome</keyword>
<accession>A0A1G9IAW4</accession>
<keyword evidence="1" id="KW-0808">Transferase</keyword>
<dbReference type="Gene3D" id="3.40.50.150">
    <property type="entry name" value="Vaccinia Virus protein VP39"/>
    <property type="match status" value="1"/>
</dbReference>
<proteinExistence type="predicted"/>
<protein>
    <submittedName>
        <fullName evidence="1">Ubiquinone/menaquinone biosynthesis C-methylase UbiE</fullName>
    </submittedName>
</protein>
<dbReference type="OrthoDB" id="9797252at2"/>
<organism evidence="1 2">
    <name type="scientific">Tessaracoccus oleiagri</name>
    <dbReference type="NCBI Taxonomy" id="686624"/>
    <lineage>
        <taxon>Bacteria</taxon>
        <taxon>Bacillati</taxon>
        <taxon>Actinomycetota</taxon>
        <taxon>Actinomycetes</taxon>
        <taxon>Propionibacteriales</taxon>
        <taxon>Propionibacteriaceae</taxon>
        <taxon>Tessaracoccus</taxon>
    </lineage>
</organism>
<keyword evidence="1" id="KW-0830">Ubiquinone</keyword>
<dbReference type="Pfam" id="PF01209">
    <property type="entry name" value="Ubie_methyltran"/>
    <property type="match status" value="1"/>
</dbReference>
<dbReference type="AlphaFoldDB" id="A0A1G9IAW4"/>
<dbReference type="PANTHER" id="PTHR43591">
    <property type="entry name" value="METHYLTRANSFERASE"/>
    <property type="match status" value="1"/>
</dbReference>
<keyword evidence="1" id="KW-0489">Methyltransferase</keyword>
<dbReference type="Proteomes" id="UP000199475">
    <property type="component" value="Unassembled WGS sequence"/>
</dbReference>
<dbReference type="STRING" id="686624.SAMN04488242_0808"/>